<dbReference type="RefSeq" id="WP_226748735.1">
    <property type="nucleotide sequence ID" value="NZ_JAJATZ010000006.1"/>
</dbReference>
<keyword evidence="3" id="KW-1185">Reference proteome</keyword>
<keyword evidence="2" id="KW-0489">Methyltransferase</keyword>
<dbReference type="SUPFAM" id="SSF53335">
    <property type="entry name" value="S-adenosyl-L-methionine-dependent methyltransferases"/>
    <property type="match status" value="1"/>
</dbReference>
<dbReference type="Pfam" id="PF13649">
    <property type="entry name" value="Methyltransf_25"/>
    <property type="match status" value="1"/>
</dbReference>
<protein>
    <submittedName>
        <fullName evidence="2">Class I SAM-dependent methyltransferase</fullName>
    </submittedName>
</protein>
<dbReference type="Proteomes" id="UP001138961">
    <property type="component" value="Unassembled WGS sequence"/>
</dbReference>
<name>A0ABS8BWQ6_9RHOB</name>
<comment type="caution">
    <text evidence="2">The sequence shown here is derived from an EMBL/GenBank/DDBJ whole genome shotgun (WGS) entry which is preliminary data.</text>
</comment>
<proteinExistence type="predicted"/>
<evidence type="ECO:0000259" key="1">
    <source>
        <dbReference type="Pfam" id="PF13649"/>
    </source>
</evidence>
<dbReference type="GO" id="GO:0008168">
    <property type="term" value="F:methyltransferase activity"/>
    <property type="evidence" value="ECO:0007669"/>
    <property type="project" value="UniProtKB-KW"/>
</dbReference>
<dbReference type="Gene3D" id="3.40.50.150">
    <property type="entry name" value="Vaccinia Virus protein VP39"/>
    <property type="match status" value="1"/>
</dbReference>
<accession>A0ABS8BWQ6</accession>
<gene>
    <name evidence="2" type="ORF">LGQ03_12910</name>
</gene>
<dbReference type="GO" id="GO:0032259">
    <property type="term" value="P:methylation"/>
    <property type="evidence" value="ECO:0007669"/>
    <property type="project" value="UniProtKB-KW"/>
</dbReference>
<reference evidence="2" key="1">
    <citation type="submission" date="2021-10" db="EMBL/GenBank/DDBJ databases">
        <title>Loktanella gaetbuli sp. nov., isolated from a tidal flat.</title>
        <authorList>
            <person name="Park S."/>
            <person name="Yoon J.-H."/>
        </authorList>
    </citation>
    <scope>NUCLEOTIDE SEQUENCE</scope>
    <source>
        <strain evidence="2">TSTF-M6</strain>
    </source>
</reference>
<organism evidence="2 3">
    <name type="scientific">Loktanella gaetbuli</name>
    <dbReference type="NCBI Taxonomy" id="2881335"/>
    <lineage>
        <taxon>Bacteria</taxon>
        <taxon>Pseudomonadati</taxon>
        <taxon>Pseudomonadota</taxon>
        <taxon>Alphaproteobacteria</taxon>
        <taxon>Rhodobacterales</taxon>
        <taxon>Roseobacteraceae</taxon>
        <taxon>Loktanella</taxon>
    </lineage>
</organism>
<dbReference type="InterPro" id="IPR029063">
    <property type="entry name" value="SAM-dependent_MTases_sf"/>
</dbReference>
<evidence type="ECO:0000313" key="2">
    <source>
        <dbReference type="EMBL" id="MCB5200143.1"/>
    </source>
</evidence>
<feature type="domain" description="Methyltransferase" evidence="1">
    <location>
        <begin position="106"/>
        <end position="160"/>
    </location>
</feature>
<dbReference type="CDD" id="cd02440">
    <property type="entry name" value="AdoMet_MTases"/>
    <property type="match status" value="1"/>
</dbReference>
<dbReference type="EMBL" id="JAJATZ010000006">
    <property type="protein sequence ID" value="MCB5200143.1"/>
    <property type="molecule type" value="Genomic_DNA"/>
</dbReference>
<evidence type="ECO:0000313" key="3">
    <source>
        <dbReference type="Proteomes" id="UP001138961"/>
    </source>
</evidence>
<dbReference type="InterPro" id="IPR041698">
    <property type="entry name" value="Methyltransf_25"/>
</dbReference>
<sequence length="274" mass="29882">MPNGRSEKPSALTQAVTRDVLALLEGVPDAGRLEQALRHLAKWRARLIQNTLTAREGCNVLSGPFEGLIYDTQATEGAGVARLIGCYEASLAPVFEQIIAQSYPLVVDVGCAEGYYAIGLARQMPDTRVMACDSNPGARAACAALARRNGVDGRVTVHGTLDHADLAVCADQRTLILCDIEGAEAVLLDPARAPALTHADILVEVHDCFTPGLSDEMTQRFARTHSVQRIGRSADTAALPDWMEQLSDLDRLLCLWEWRIGPTPWLWMQSRNPR</sequence>
<keyword evidence="2" id="KW-0808">Transferase</keyword>